<accession>A0ABV6SAK4</accession>
<sequence>MLIAAEASGASPVTKLASRHLALTHARPGMVPAAEWREFDGVDWEGDAFSVTADLARSGWPDEAHPRPEGRRGLRAHYPVFWQACDVLRAVCCVTGRGRLVFPGQSYAHRPSST</sequence>
<reference evidence="1 2" key="1">
    <citation type="submission" date="2024-09" db="EMBL/GenBank/DDBJ databases">
        <authorList>
            <person name="Sun Q."/>
            <person name="Mori K."/>
        </authorList>
    </citation>
    <scope>NUCLEOTIDE SEQUENCE [LARGE SCALE GENOMIC DNA]</scope>
    <source>
        <strain evidence="1 2">CICC 11035S</strain>
    </source>
</reference>
<dbReference type="EMBL" id="JBHLTM010000038">
    <property type="protein sequence ID" value="MFC0685088.1"/>
    <property type="molecule type" value="Genomic_DNA"/>
</dbReference>
<dbReference type="Proteomes" id="UP001589858">
    <property type="component" value="Unassembled WGS sequence"/>
</dbReference>
<proteinExistence type="predicted"/>
<gene>
    <name evidence="1" type="ORF">ACFFF8_10810</name>
</gene>
<evidence type="ECO:0000313" key="2">
    <source>
        <dbReference type="Proteomes" id="UP001589858"/>
    </source>
</evidence>
<organism evidence="1 2">
    <name type="scientific">Novosphingobium clariflavum</name>
    <dbReference type="NCBI Taxonomy" id="2029884"/>
    <lineage>
        <taxon>Bacteria</taxon>
        <taxon>Pseudomonadati</taxon>
        <taxon>Pseudomonadota</taxon>
        <taxon>Alphaproteobacteria</taxon>
        <taxon>Sphingomonadales</taxon>
        <taxon>Sphingomonadaceae</taxon>
        <taxon>Novosphingobium</taxon>
    </lineage>
</organism>
<evidence type="ECO:0000313" key="1">
    <source>
        <dbReference type="EMBL" id="MFC0685088.1"/>
    </source>
</evidence>
<protein>
    <submittedName>
        <fullName evidence="1">Uncharacterized protein</fullName>
    </submittedName>
</protein>
<keyword evidence="2" id="KW-1185">Reference proteome</keyword>
<comment type="caution">
    <text evidence="1">The sequence shown here is derived from an EMBL/GenBank/DDBJ whole genome shotgun (WGS) entry which is preliminary data.</text>
</comment>
<dbReference type="RefSeq" id="WP_267223380.1">
    <property type="nucleotide sequence ID" value="NZ_JAPCWC010000022.1"/>
</dbReference>
<name>A0ABV6SAK4_9SPHN</name>